<reference evidence="10 11" key="1">
    <citation type="journal article" date="2013" name="PLoS Genet.">
        <title>The genome and development-dependent transcriptomes of Pyronema confluens: a window into fungal evolution.</title>
        <authorList>
            <person name="Traeger S."/>
            <person name="Altegoer F."/>
            <person name="Freitag M."/>
            <person name="Gabaldon T."/>
            <person name="Kempken F."/>
            <person name="Kumar A."/>
            <person name="Marcet-Houben M."/>
            <person name="Poggeler S."/>
            <person name="Stajich J.E."/>
            <person name="Nowrousian M."/>
        </authorList>
    </citation>
    <scope>NUCLEOTIDE SEQUENCE [LARGE SCALE GENOMIC DNA]</scope>
    <source>
        <strain evidence="11">CBS 100304</strain>
        <tissue evidence="10">Vegetative mycelium</tissue>
    </source>
</reference>
<dbReference type="SUPFAM" id="SSF103473">
    <property type="entry name" value="MFS general substrate transporter"/>
    <property type="match status" value="1"/>
</dbReference>
<dbReference type="FunFam" id="1.20.1250.20:FF:000171">
    <property type="entry name" value="MFS general substrate transporter"/>
    <property type="match status" value="1"/>
</dbReference>
<keyword evidence="11" id="KW-1185">Reference proteome</keyword>
<feature type="transmembrane region" description="Helical" evidence="8">
    <location>
        <begin position="193"/>
        <end position="218"/>
    </location>
</feature>
<accession>U4L0B2</accession>
<dbReference type="Proteomes" id="UP000018144">
    <property type="component" value="Unassembled WGS sequence"/>
</dbReference>
<protein>
    <submittedName>
        <fullName evidence="10">Similar to Uncharacterized MFS-type transporter PB1E7.08c acc. no. Q9C101</fullName>
    </submittedName>
</protein>
<evidence type="ECO:0000256" key="6">
    <source>
        <dbReference type="ARBA" id="ARBA00023136"/>
    </source>
</evidence>
<feature type="transmembrane region" description="Helical" evidence="8">
    <location>
        <begin position="412"/>
        <end position="431"/>
    </location>
</feature>
<organism evidence="10 11">
    <name type="scientific">Pyronema omphalodes (strain CBS 100304)</name>
    <name type="common">Pyronema confluens</name>
    <dbReference type="NCBI Taxonomy" id="1076935"/>
    <lineage>
        <taxon>Eukaryota</taxon>
        <taxon>Fungi</taxon>
        <taxon>Dikarya</taxon>
        <taxon>Ascomycota</taxon>
        <taxon>Pezizomycotina</taxon>
        <taxon>Pezizomycetes</taxon>
        <taxon>Pezizales</taxon>
        <taxon>Pyronemataceae</taxon>
        <taxon>Pyronema</taxon>
    </lineage>
</organism>
<dbReference type="InterPro" id="IPR036259">
    <property type="entry name" value="MFS_trans_sf"/>
</dbReference>
<gene>
    <name evidence="10" type="ORF">PCON_05021</name>
</gene>
<dbReference type="PROSITE" id="PS50850">
    <property type="entry name" value="MFS"/>
    <property type="match status" value="1"/>
</dbReference>
<proteinExistence type="inferred from homology"/>
<dbReference type="Pfam" id="PF00083">
    <property type="entry name" value="Sugar_tr"/>
    <property type="match status" value="1"/>
</dbReference>
<dbReference type="GO" id="GO:0022857">
    <property type="term" value="F:transmembrane transporter activity"/>
    <property type="evidence" value="ECO:0007669"/>
    <property type="project" value="InterPro"/>
</dbReference>
<evidence type="ECO:0000259" key="9">
    <source>
        <dbReference type="PROSITE" id="PS50850"/>
    </source>
</evidence>
<name>U4L0B2_PYROM</name>
<comment type="similarity">
    <text evidence="2">Belongs to the major facilitator superfamily.</text>
</comment>
<dbReference type="EMBL" id="HF935253">
    <property type="protein sequence ID" value="CCX05434.1"/>
    <property type="molecule type" value="Genomic_DNA"/>
</dbReference>
<dbReference type="GO" id="GO:0016020">
    <property type="term" value="C:membrane"/>
    <property type="evidence" value="ECO:0007669"/>
    <property type="project" value="UniProtKB-SubCell"/>
</dbReference>
<sequence>MEQPTSTRFDKASSVESATVSGSDAQAGTGLSSRIPLPGAIPDDAVSPTYARKAHVLNAAIQEIGMGRYQWGLFFVAGFGWCADNLWPQTVAIILPTMILELNPPRKEYLALSQSIGLCVGASFWGIGSDIIGRRWAFNLTLLITAVFGLAAGWSPTFSVLAGMVSMWSVGVGGNLPVDSAVFLEFLPASHQYLLTVMSVWWSAGQILASAVAWPLIGMYSCPETGTCTKEMNMGWRYFLWSMGGFTMFMFIIRFFVFELYEAPKWLMGRGDDQGAAAVVDKLATFNRTTTSFSISDLQSIDAAETAEEYTTTAAAIKRNLSKFSGSHIRALFSTPSMTKSTSLIMVLWFLIGLAFPLYNCFLPYFLTRNGAAGDNSLFTTYRNYLIIGVMNVPGSLIGGVAVEVPRLGRKGAMCAATILTGVFLFLSTTSKSSNALLGWNCAYAMTSNMMYGILYAYTPEVFPTKDRGTGNGLASTANRIGGILAPVIAMYANIDTPIPIYVAASCFVAAGVIMLWLPYESRGKGSL</sequence>
<dbReference type="Gene3D" id="1.20.1250.20">
    <property type="entry name" value="MFS general substrate transporter like domains"/>
    <property type="match status" value="1"/>
</dbReference>
<feature type="transmembrane region" description="Helical" evidence="8">
    <location>
        <begin position="136"/>
        <end position="154"/>
    </location>
</feature>
<dbReference type="InterPro" id="IPR020846">
    <property type="entry name" value="MFS_dom"/>
</dbReference>
<feature type="transmembrane region" description="Helical" evidence="8">
    <location>
        <begin position="71"/>
        <end position="89"/>
    </location>
</feature>
<dbReference type="PANTHER" id="PTHR23511">
    <property type="entry name" value="SYNAPTIC VESICLE GLYCOPROTEIN 2"/>
    <property type="match status" value="1"/>
</dbReference>
<dbReference type="InterPro" id="IPR005828">
    <property type="entry name" value="MFS_sugar_transport-like"/>
</dbReference>
<dbReference type="eggNOG" id="KOG0253">
    <property type="taxonomic scope" value="Eukaryota"/>
</dbReference>
<evidence type="ECO:0000256" key="4">
    <source>
        <dbReference type="ARBA" id="ARBA00022692"/>
    </source>
</evidence>
<dbReference type="CDD" id="cd17316">
    <property type="entry name" value="MFS_SV2_like"/>
    <property type="match status" value="1"/>
</dbReference>
<feature type="transmembrane region" description="Helical" evidence="8">
    <location>
        <begin position="238"/>
        <end position="261"/>
    </location>
</feature>
<dbReference type="OMA" id="LLWFIWM"/>
<feature type="transmembrane region" description="Helical" evidence="8">
    <location>
        <begin position="437"/>
        <end position="458"/>
    </location>
</feature>
<evidence type="ECO:0000313" key="11">
    <source>
        <dbReference type="Proteomes" id="UP000018144"/>
    </source>
</evidence>
<evidence type="ECO:0000256" key="5">
    <source>
        <dbReference type="ARBA" id="ARBA00022989"/>
    </source>
</evidence>
<evidence type="ECO:0000256" key="8">
    <source>
        <dbReference type="SAM" id="Phobius"/>
    </source>
</evidence>
<dbReference type="PANTHER" id="PTHR23511:SF12">
    <property type="entry name" value="TRANSPORTER, PUTATIVE (AFU_ORTHOLOGUE AFUA_7G01740)-RELATED"/>
    <property type="match status" value="1"/>
</dbReference>
<feature type="transmembrane region" description="Helical" evidence="8">
    <location>
        <begin position="501"/>
        <end position="520"/>
    </location>
</feature>
<keyword evidence="6 8" id="KW-0472">Membrane</keyword>
<evidence type="ECO:0000256" key="3">
    <source>
        <dbReference type="ARBA" id="ARBA00022448"/>
    </source>
</evidence>
<keyword evidence="3" id="KW-0813">Transport</keyword>
<feature type="transmembrane region" description="Helical" evidence="8">
    <location>
        <begin position="109"/>
        <end position="127"/>
    </location>
</feature>
<feature type="region of interest" description="Disordered" evidence="7">
    <location>
        <begin position="1"/>
        <end position="36"/>
    </location>
</feature>
<evidence type="ECO:0000313" key="10">
    <source>
        <dbReference type="EMBL" id="CCX05434.1"/>
    </source>
</evidence>
<feature type="transmembrane region" description="Helical" evidence="8">
    <location>
        <begin position="385"/>
        <end position="405"/>
    </location>
</feature>
<feature type="transmembrane region" description="Helical" evidence="8">
    <location>
        <begin position="344"/>
        <end position="365"/>
    </location>
</feature>
<feature type="compositionally biased region" description="Polar residues" evidence="7">
    <location>
        <begin position="14"/>
        <end position="32"/>
    </location>
</feature>
<keyword evidence="4 8" id="KW-0812">Transmembrane</keyword>
<evidence type="ECO:0000256" key="7">
    <source>
        <dbReference type="SAM" id="MobiDB-lite"/>
    </source>
</evidence>
<dbReference type="AlphaFoldDB" id="U4L0B2"/>
<evidence type="ECO:0000256" key="1">
    <source>
        <dbReference type="ARBA" id="ARBA00004141"/>
    </source>
</evidence>
<keyword evidence="5 8" id="KW-1133">Transmembrane helix</keyword>
<evidence type="ECO:0000256" key="2">
    <source>
        <dbReference type="ARBA" id="ARBA00008335"/>
    </source>
</evidence>
<dbReference type="OrthoDB" id="4139357at2759"/>
<feature type="domain" description="Major facilitator superfamily (MFS) profile" evidence="9">
    <location>
        <begin position="73"/>
        <end position="523"/>
    </location>
</feature>
<comment type="subcellular location">
    <subcellularLocation>
        <location evidence="1">Membrane</location>
        <topology evidence="1">Multi-pass membrane protein</topology>
    </subcellularLocation>
</comment>